<accession>A0A4Q0I7Z6</accession>
<dbReference type="OrthoDB" id="1739295at2"/>
<dbReference type="InterPro" id="IPR027381">
    <property type="entry name" value="LytR/CpsA/Psr_C"/>
</dbReference>
<comment type="caution">
    <text evidence="2">The sequence shown here is derived from an EMBL/GenBank/DDBJ whole genome shotgun (WGS) entry which is preliminary data.</text>
</comment>
<gene>
    <name evidence="2" type="ORF">EFD62_04475</name>
</gene>
<dbReference type="EMBL" id="RLII01000003">
    <property type="protein sequence ID" value="RXE60015.1"/>
    <property type="molecule type" value="Genomic_DNA"/>
</dbReference>
<organism evidence="2 3">
    <name type="scientific">Acetivibrio mesophilus</name>
    <dbReference type="NCBI Taxonomy" id="2487273"/>
    <lineage>
        <taxon>Bacteria</taxon>
        <taxon>Bacillati</taxon>
        <taxon>Bacillota</taxon>
        <taxon>Clostridia</taxon>
        <taxon>Eubacteriales</taxon>
        <taxon>Oscillospiraceae</taxon>
        <taxon>Acetivibrio</taxon>
    </lineage>
</organism>
<evidence type="ECO:0000259" key="1">
    <source>
        <dbReference type="Pfam" id="PF13399"/>
    </source>
</evidence>
<dbReference type="Proteomes" id="UP000289166">
    <property type="component" value="Unassembled WGS sequence"/>
</dbReference>
<name>A0A4Q0I7Z6_9FIRM</name>
<dbReference type="RefSeq" id="WP_069193320.1">
    <property type="nucleotide sequence ID" value="NZ_RLII01000003.1"/>
</dbReference>
<protein>
    <recommendedName>
        <fullName evidence="1">LytR/CpsA/Psr regulator C-terminal domain-containing protein</fullName>
    </recommendedName>
</protein>
<evidence type="ECO:0000313" key="2">
    <source>
        <dbReference type="EMBL" id="RXE60015.1"/>
    </source>
</evidence>
<proteinExistence type="predicted"/>
<evidence type="ECO:0000313" key="3">
    <source>
        <dbReference type="Proteomes" id="UP000289166"/>
    </source>
</evidence>
<dbReference type="AlphaFoldDB" id="A0A4Q0I7Z6"/>
<feature type="domain" description="LytR/CpsA/Psr regulator C-terminal" evidence="1">
    <location>
        <begin position="111"/>
        <end position="194"/>
    </location>
</feature>
<reference evidence="3" key="1">
    <citation type="submission" date="2018-11" db="EMBL/GenBank/DDBJ databases">
        <title>Genome sequencing of a novel mesophilic and cellulolytic organism within the genus Hungateiclostridium.</title>
        <authorList>
            <person name="Rettenmaier R."/>
            <person name="Liebl W."/>
            <person name="Zverlov V."/>
        </authorList>
    </citation>
    <scope>NUCLEOTIDE SEQUENCE [LARGE SCALE GENOMIC DNA]</scope>
    <source>
        <strain evidence="3">N2K1</strain>
    </source>
</reference>
<dbReference type="Pfam" id="PF13399">
    <property type="entry name" value="LytR_C"/>
    <property type="match status" value="1"/>
</dbReference>
<keyword evidence="3" id="KW-1185">Reference proteome</keyword>
<sequence>MARRKMRRKKRNKGFGLFSMMLVLLLIAGGYFYFFRNPGDSNDNSDASVASIANTVPTPSATVTSTPVNTAESSPNTESVVAATQNLTTDTPQKTEDVQETPIVIQQKGASIQVINYTGQKNLAEEIRATLEEYGFIVSSGNGSSLKYISTAIVEKKEDVSGEELGNLLNIKKIRKEIDHGSRFDFIVILGDDFNP</sequence>